<dbReference type="GeneID" id="40723971"/>
<keyword evidence="1" id="KW-0732">Signal</keyword>
<comment type="caution">
    <text evidence="2">The sequence shown here is derived from an EMBL/GenBank/DDBJ whole genome shotgun (WGS) entry which is preliminary data.</text>
</comment>
<feature type="chain" id="PRO_5020974465" description="Apple domain-containing protein" evidence="1">
    <location>
        <begin position="19"/>
        <end position="441"/>
    </location>
</feature>
<protein>
    <recommendedName>
        <fullName evidence="4">Apple domain-containing protein</fullName>
    </recommendedName>
</protein>
<dbReference type="KEGG" id="sgra:EX895_001076"/>
<dbReference type="OrthoDB" id="271448at2759"/>
<dbReference type="PANTHER" id="PTHR36578:SF1">
    <property type="entry name" value="APPLE DOMAIN-CONTAINING PROTEIN"/>
    <property type="match status" value="1"/>
</dbReference>
<reference evidence="2 3" key="1">
    <citation type="submission" date="2019-05" db="EMBL/GenBank/DDBJ databases">
        <title>Sporisorium graminicola CBS 10092 draft sequencing and annotation.</title>
        <authorList>
            <person name="Solano-Gonzalez S."/>
            <person name="Caddick M.X."/>
            <person name="Darby A."/>
        </authorList>
    </citation>
    <scope>NUCLEOTIDE SEQUENCE [LARGE SCALE GENOMIC DNA]</scope>
    <source>
        <strain evidence="2 3">CBS 10092</strain>
    </source>
</reference>
<evidence type="ECO:0000313" key="2">
    <source>
        <dbReference type="EMBL" id="TKY89779.1"/>
    </source>
</evidence>
<evidence type="ECO:0000313" key="3">
    <source>
        <dbReference type="Proteomes" id="UP000306050"/>
    </source>
</evidence>
<gene>
    <name evidence="2" type="ORF">EX895_001076</name>
</gene>
<dbReference type="RefSeq" id="XP_029741764.1">
    <property type="nucleotide sequence ID" value="XM_029881676.1"/>
</dbReference>
<dbReference type="PANTHER" id="PTHR36578">
    <property type="entry name" value="CHROMOSOME 15, WHOLE GENOME SHOTGUN SEQUENCE"/>
    <property type="match status" value="1"/>
</dbReference>
<organism evidence="2 3">
    <name type="scientific">Sporisorium graminicola</name>
    <dbReference type="NCBI Taxonomy" id="280036"/>
    <lineage>
        <taxon>Eukaryota</taxon>
        <taxon>Fungi</taxon>
        <taxon>Dikarya</taxon>
        <taxon>Basidiomycota</taxon>
        <taxon>Ustilaginomycotina</taxon>
        <taxon>Ustilaginomycetes</taxon>
        <taxon>Ustilaginales</taxon>
        <taxon>Ustilaginaceae</taxon>
        <taxon>Sporisorium</taxon>
    </lineage>
</organism>
<feature type="signal peptide" evidence="1">
    <location>
        <begin position="1"/>
        <end position="18"/>
    </location>
</feature>
<dbReference type="AlphaFoldDB" id="A0A4V6EUI2"/>
<accession>A0A4V6EUI2</accession>
<evidence type="ECO:0008006" key="4">
    <source>
        <dbReference type="Google" id="ProtNLM"/>
    </source>
</evidence>
<proteinExistence type="predicted"/>
<dbReference type="EMBL" id="SRRM01000003">
    <property type="protein sequence ID" value="TKY89779.1"/>
    <property type="molecule type" value="Genomic_DNA"/>
</dbReference>
<evidence type="ECO:0000256" key="1">
    <source>
        <dbReference type="SAM" id="SignalP"/>
    </source>
</evidence>
<sequence>MKACFWTSLSATLAVAMAISVSSSPAYFDRRDDSVDSGSNATVIAVPVDSSVAQYTAPDGSVDLGSLIDDTVVTPIEIPATATTPTVLTFPTAALMASAAAENDVAYTTTVTASAEPTGAVSKRAVPAGTVGQGGKVAAWDASYCPTASSGPGPLLSPDTPDNFSNNQWLNQAYGQSSAAVAPAGYTKAFGPYYQTIQASTATMSLGIYNTYTSYNAADCAAKCNKRSDCAAFAFWMQRDTDINYYGSAAAAGDWQTRCNNPPVSRTNYVCGLYSARVTKEMATNAGQMKGPIFKTAHAAVNAYFKSDPAKDLSSLGYTSQVNQNGIIDNGETHPYLTKTMNANSNPQVSGYAPEYCAAWCNEHKDSCAGFDSASMYRDGKFAGTLCNLYSVAFDNSQYQGKPGQYSTAGYISSSPGIFYTRTPDELPTRQPTMELKVVVA</sequence>
<dbReference type="Proteomes" id="UP000306050">
    <property type="component" value="Chromosome SGRAM_10"/>
</dbReference>
<keyword evidence="3" id="KW-1185">Reference proteome</keyword>
<name>A0A4V6EUI2_9BASI</name>